<evidence type="ECO:0000256" key="3">
    <source>
        <dbReference type="ARBA" id="ARBA00022840"/>
    </source>
</evidence>
<feature type="non-terminal residue" evidence="8">
    <location>
        <position position="181"/>
    </location>
</feature>
<keyword evidence="4" id="KW-0648">Protein biosynthesis</keyword>
<organism evidence="8">
    <name type="scientific">marine sediment metagenome</name>
    <dbReference type="NCBI Taxonomy" id="412755"/>
    <lineage>
        <taxon>unclassified sequences</taxon>
        <taxon>metagenomes</taxon>
        <taxon>ecological metagenomes</taxon>
    </lineage>
</organism>
<keyword evidence="5" id="KW-0030">Aminoacyl-tRNA synthetase</keyword>
<protein>
    <recommendedName>
        <fullName evidence="7">Aminoacyl-tRNA synthetase class Ia domain-containing protein</fullName>
    </recommendedName>
</protein>
<keyword evidence="2" id="KW-0547">Nucleotide-binding</keyword>
<feature type="non-terminal residue" evidence="8">
    <location>
        <position position="1"/>
    </location>
</feature>
<dbReference type="Gene3D" id="3.40.50.620">
    <property type="entry name" value="HUPs"/>
    <property type="match status" value="1"/>
</dbReference>
<dbReference type="SUPFAM" id="SSF52374">
    <property type="entry name" value="Nucleotidylyl transferase"/>
    <property type="match status" value="1"/>
</dbReference>
<gene>
    <name evidence="8" type="ORF">S06H3_60776</name>
</gene>
<evidence type="ECO:0000256" key="5">
    <source>
        <dbReference type="ARBA" id="ARBA00023146"/>
    </source>
</evidence>
<keyword evidence="1" id="KW-0436">Ligase</keyword>
<comment type="catalytic activity">
    <reaction evidence="6">
        <text>tRNA(Ile) + L-isoleucine + ATP = L-isoleucyl-tRNA(Ile) + AMP + diphosphate</text>
        <dbReference type="Rhea" id="RHEA:11060"/>
        <dbReference type="Rhea" id="RHEA-COMP:9666"/>
        <dbReference type="Rhea" id="RHEA-COMP:9695"/>
        <dbReference type="ChEBI" id="CHEBI:30616"/>
        <dbReference type="ChEBI" id="CHEBI:33019"/>
        <dbReference type="ChEBI" id="CHEBI:58045"/>
        <dbReference type="ChEBI" id="CHEBI:78442"/>
        <dbReference type="ChEBI" id="CHEBI:78528"/>
        <dbReference type="ChEBI" id="CHEBI:456215"/>
        <dbReference type="EC" id="6.1.1.5"/>
    </reaction>
</comment>
<evidence type="ECO:0000259" key="7">
    <source>
        <dbReference type="Pfam" id="PF00133"/>
    </source>
</evidence>
<dbReference type="GO" id="GO:0004822">
    <property type="term" value="F:isoleucine-tRNA ligase activity"/>
    <property type="evidence" value="ECO:0007669"/>
    <property type="project" value="UniProtKB-EC"/>
</dbReference>
<dbReference type="GO" id="GO:0005524">
    <property type="term" value="F:ATP binding"/>
    <property type="evidence" value="ECO:0007669"/>
    <property type="project" value="UniProtKB-KW"/>
</dbReference>
<dbReference type="PRINTS" id="PR00984">
    <property type="entry name" value="TRNASYNTHILE"/>
</dbReference>
<evidence type="ECO:0000313" key="8">
    <source>
        <dbReference type="EMBL" id="GAI47528.1"/>
    </source>
</evidence>
<dbReference type="Pfam" id="PF00133">
    <property type="entry name" value="tRNA-synt_1"/>
    <property type="match status" value="1"/>
</dbReference>
<dbReference type="PANTHER" id="PTHR42780">
    <property type="entry name" value="SOLEUCYL-TRNA SYNTHETASE"/>
    <property type="match status" value="1"/>
</dbReference>
<evidence type="ECO:0000256" key="6">
    <source>
        <dbReference type="ARBA" id="ARBA00048359"/>
    </source>
</evidence>
<sequence length="181" mass="20941">HPDEIRTGRMLDWLENNVDWALSRERFWGTPLPIWICDNPKCGKQVAIGSVKELREKSIRDDPRVEQAWGTLDLHKPQMDEIKLACQCGGTMSRVAEVIDCWFDSGAMPYAQWHYPFENKEEFEKKYPAEFIAEAVDQTRGWFYSLLAISTLLFGKPPFKNVIVIEMILDKEGKKMSKSKG</sequence>
<comment type="caution">
    <text evidence="8">The sequence shown here is derived from an EMBL/GenBank/DDBJ whole genome shotgun (WGS) entry which is preliminary data.</text>
</comment>
<evidence type="ECO:0000256" key="4">
    <source>
        <dbReference type="ARBA" id="ARBA00022917"/>
    </source>
</evidence>
<keyword evidence="3" id="KW-0067">ATP-binding</keyword>
<dbReference type="EMBL" id="BARV01039712">
    <property type="protein sequence ID" value="GAI47528.1"/>
    <property type="molecule type" value="Genomic_DNA"/>
</dbReference>
<dbReference type="InterPro" id="IPR002300">
    <property type="entry name" value="aa-tRNA-synth_Ia"/>
</dbReference>
<name>X1NVA0_9ZZZZ</name>
<evidence type="ECO:0000256" key="2">
    <source>
        <dbReference type="ARBA" id="ARBA00022741"/>
    </source>
</evidence>
<feature type="domain" description="Aminoacyl-tRNA synthetase class Ia" evidence="7">
    <location>
        <begin position="6"/>
        <end position="181"/>
    </location>
</feature>
<reference evidence="8" key="1">
    <citation type="journal article" date="2014" name="Front. Microbiol.">
        <title>High frequency of phylogenetically diverse reductive dehalogenase-homologous genes in deep subseafloor sedimentary metagenomes.</title>
        <authorList>
            <person name="Kawai M."/>
            <person name="Futagami T."/>
            <person name="Toyoda A."/>
            <person name="Takaki Y."/>
            <person name="Nishi S."/>
            <person name="Hori S."/>
            <person name="Arai W."/>
            <person name="Tsubouchi T."/>
            <person name="Morono Y."/>
            <person name="Uchiyama I."/>
            <person name="Ito T."/>
            <person name="Fujiyama A."/>
            <person name="Inagaki F."/>
            <person name="Takami H."/>
        </authorList>
    </citation>
    <scope>NUCLEOTIDE SEQUENCE</scope>
    <source>
        <strain evidence="8">Expedition CK06-06</strain>
    </source>
</reference>
<dbReference type="GO" id="GO:0006428">
    <property type="term" value="P:isoleucyl-tRNA aminoacylation"/>
    <property type="evidence" value="ECO:0007669"/>
    <property type="project" value="InterPro"/>
</dbReference>
<proteinExistence type="predicted"/>
<dbReference type="InterPro" id="IPR014729">
    <property type="entry name" value="Rossmann-like_a/b/a_fold"/>
</dbReference>
<dbReference type="PANTHER" id="PTHR42780:SF1">
    <property type="entry name" value="ISOLEUCINE--TRNA LIGASE, CYTOPLASMIC"/>
    <property type="match status" value="1"/>
</dbReference>
<accession>X1NVA0</accession>
<dbReference type="InterPro" id="IPR002301">
    <property type="entry name" value="Ile-tRNA-ligase"/>
</dbReference>
<evidence type="ECO:0000256" key="1">
    <source>
        <dbReference type="ARBA" id="ARBA00022598"/>
    </source>
</evidence>
<dbReference type="InterPro" id="IPR023586">
    <property type="entry name" value="Ile-tRNA-ligase_type2"/>
</dbReference>
<dbReference type="AlphaFoldDB" id="X1NVA0"/>